<evidence type="ECO:0000313" key="1">
    <source>
        <dbReference type="EMBL" id="KPI35152.1"/>
    </source>
</evidence>
<proteinExistence type="predicted"/>
<name>A0A0N1NW00_9EURO</name>
<dbReference type="AlphaFoldDB" id="A0A0N1NW00"/>
<dbReference type="InterPro" id="IPR038883">
    <property type="entry name" value="AN11006-like"/>
</dbReference>
<dbReference type="PANTHER" id="PTHR42085:SF1">
    <property type="entry name" value="F-BOX DOMAIN-CONTAINING PROTEIN"/>
    <property type="match status" value="1"/>
</dbReference>
<dbReference type="VEuPathDB" id="FungiDB:AB675_1370"/>
<dbReference type="RefSeq" id="XP_017995115.1">
    <property type="nucleotide sequence ID" value="XM_018141254.1"/>
</dbReference>
<dbReference type="GeneID" id="28733134"/>
<organism evidence="1 2">
    <name type="scientific">Cyphellophora attinorum</name>
    <dbReference type="NCBI Taxonomy" id="1664694"/>
    <lineage>
        <taxon>Eukaryota</taxon>
        <taxon>Fungi</taxon>
        <taxon>Dikarya</taxon>
        <taxon>Ascomycota</taxon>
        <taxon>Pezizomycotina</taxon>
        <taxon>Eurotiomycetes</taxon>
        <taxon>Chaetothyriomycetidae</taxon>
        <taxon>Chaetothyriales</taxon>
        <taxon>Cyphellophoraceae</taxon>
        <taxon>Cyphellophora</taxon>
    </lineage>
</organism>
<comment type="caution">
    <text evidence="1">The sequence shown here is derived from an EMBL/GenBank/DDBJ whole genome shotgun (WGS) entry which is preliminary data.</text>
</comment>
<accession>A0A0N1NW00</accession>
<sequence>MAQLQASTTPDLLSLPLELRCKIYTYIFEDSQISVAMFTRPLYSTTGAAAILRVCRSLRAEALPICYNLASFTIESGKKDPLPMRQLSRFSKSGAFDPGMIQKVLVTMPMPIMWHAESLHSVFTNLRYVTFSSSSNVFAHHGLKSSTTELLASEETRCAELGNIVQCISDPSTNYTFPKRLSCADLNEYVRRYYFGPVGPRMALCAKLRPHFTNLKDHFNRAGRSYLNIRIFPATFCLEVKLGENWVAVPQKAWAHSLKQLPEQLERRMAPLCTHNRELPR</sequence>
<gene>
    <name evidence="1" type="ORF">AB675_1370</name>
</gene>
<dbReference type="Proteomes" id="UP000038010">
    <property type="component" value="Unassembled WGS sequence"/>
</dbReference>
<evidence type="ECO:0008006" key="3">
    <source>
        <dbReference type="Google" id="ProtNLM"/>
    </source>
</evidence>
<evidence type="ECO:0000313" key="2">
    <source>
        <dbReference type="Proteomes" id="UP000038010"/>
    </source>
</evidence>
<dbReference type="EMBL" id="LFJN01000044">
    <property type="protein sequence ID" value="KPI35152.1"/>
    <property type="molecule type" value="Genomic_DNA"/>
</dbReference>
<dbReference type="OrthoDB" id="5373643at2759"/>
<reference evidence="1 2" key="1">
    <citation type="submission" date="2015-06" db="EMBL/GenBank/DDBJ databases">
        <title>Draft genome of the ant-associated black yeast Phialophora attae CBS 131958.</title>
        <authorList>
            <person name="Moreno L.F."/>
            <person name="Stielow B.J."/>
            <person name="de Hoog S."/>
            <person name="Vicente V.A."/>
            <person name="Weiss V.A."/>
            <person name="de Vries M."/>
            <person name="Cruz L.M."/>
            <person name="Souza E.M."/>
        </authorList>
    </citation>
    <scope>NUCLEOTIDE SEQUENCE [LARGE SCALE GENOMIC DNA]</scope>
    <source>
        <strain evidence="1 2">CBS 131958</strain>
    </source>
</reference>
<protein>
    <recommendedName>
        <fullName evidence="3">F-box domain-containing protein</fullName>
    </recommendedName>
</protein>
<dbReference type="PANTHER" id="PTHR42085">
    <property type="entry name" value="F-BOX DOMAIN-CONTAINING PROTEIN"/>
    <property type="match status" value="1"/>
</dbReference>
<keyword evidence="2" id="KW-1185">Reference proteome</keyword>